<keyword evidence="4 6" id="KW-0378">Hydrolase</keyword>
<evidence type="ECO:0000256" key="1">
    <source>
        <dbReference type="ARBA" id="ARBA00001968"/>
    </source>
</evidence>
<dbReference type="InterPro" id="IPR003697">
    <property type="entry name" value="Maf-like"/>
</dbReference>
<feature type="site" description="Important for substrate specificity" evidence="6">
    <location>
        <position position="70"/>
    </location>
</feature>
<comment type="subcellular location">
    <subcellularLocation>
        <location evidence="2 6">Cytoplasm</location>
    </subcellularLocation>
</comment>
<protein>
    <recommendedName>
        <fullName evidence="6">dTTP/UTP pyrophosphatase</fullName>
        <shortName evidence="6">dTTPase/UTPase</shortName>
        <ecNumber evidence="6">3.6.1.9</ecNumber>
    </recommendedName>
    <alternativeName>
        <fullName evidence="6">Nucleoside triphosphate pyrophosphatase</fullName>
    </alternativeName>
    <alternativeName>
        <fullName evidence="6">Nucleotide pyrophosphatase</fullName>
        <shortName evidence="6">Nucleotide PPase</shortName>
    </alternativeName>
</protein>
<dbReference type="PANTHER" id="PTHR43213:SF5">
    <property type="entry name" value="BIFUNCTIONAL DTTP_UTP PYROPHOSPHATASE_METHYLTRANSFERASE PROTEIN-RELATED"/>
    <property type="match status" value="1"/>
</dbReference>
<evidence type="ECO:0000256" key="5">
    <source>
        <dbReference type="ARBA" id="ARBA00023080"/>
    </source>
</evidence>
<comment type="function">
    <text evidence="6">Nucleoside triphosphate pyrophosphatase that hydrolyzes dTTP and UTP. May have a dual role in cell division arrest and in preventing the incorporation of modified nucleotides into cellular nucleic acids.</text>
</comment>
<dbReference type="AlphaFoldDB" id="A0A1G9N2C9"/>
<comment type="catalytic activity">
    <reaction evidence="6">
        <text>UTP + H2O = UMP + diphosphate + H(+)</text>
        <dbReference type="Rhea" id="RHEA:29395"/>
        <dbReference type="ChEBI" id="CHEBI:15377"/>
        <dbReference type="ChEBI" id="CHEBI:15378"/>
        <dbReference type="ChEBI" id="CHEBI:33019"/>
        <dbReference type="ChEBI" id="CHEBI:46398"/>
        <dbReference type="ChEBI" id="CHEBI:57865"/>
        <dbReference type="EC" id="3.6.1.9"/>
    </reaction>
</comment>
<dbReference type="OrthoDB" id="9807767at2"/>
<dbReference type="GO" id="GO:0036218">
    <property type="term" value="F:dTTP diphosphatase activity"/>
    <property type="evidence" value="ECO:0007669"/>
    <property type="project" value="RHEA"/>
</dbReference>
<dbReference type="GO" id="GO:0036221">
    <property type="term" value="F:UTP diphosphatase activity"/>
    <property type="evidence" value="ECO:0007669"/>
    <property type="project" value="RHEA"/>
</dbReference>
<dbReference type="HAMAP" id="MF_00528">
    <property type="entry name" value="Maf"/>
    <property type="match status" value="1"/>
</dbReference>
<dbReference type="Pfam" id="PF02545">
    <property type="entry name" value="Maf"/>
    <property type="match status" value="1"/>
</dbReference>
<feature type="active site" description="Proton acceptor" evidence="6">
    <location>
        <position position="69"/>
    </location>
</feature>
<dbReference type="STRING" id="146817.SAMN04488502_101868"/>
<reference evidence="7 8" key="1">
    <citation type="submission" date="2016-10" db="EMBL/GenBank/DDBJ databases">
        <authorList>
            <person name="de Groot N.N."/>
        </authorList>
    </citation>
    <scope>NUCLEOTIDE SEQUENCE [LARGE SCALE GENOMIC DNA]</scope>
    <source>
        <strain evidence="7 8">DSM 1736</strain>
    </source>
</reference>
<name>A0A1G9N2C9_9FIRM</name>
<dbReference type="SUPFAM" id="SSF52972">
    <property type="entry name" value="ITPase-like"/>
    <property type="match status" value="1"/>
</dbReference>
<gene>
    <name evidence="7" type="ORF">SAMN04488502_101868</name>
</gene>
<evidence type="ECO:0000256" key="4">
    <source>
        <dbReference type="ARBA" id="ARBA00022801"/>
    </source>
</evidence>
<evidence type="ECO:0000313" key="7">
    <source>
        <dbReference type="EMBL" id="SDL80411.1"/>
    </source>
</evidence>
<comment type="caution">
    <text evidence="6">Lacks conserved residue(s) required for the propagation of feature annotation.</text>
</comment>
<proteinExistence type="inferred from homology"/>
<comment type="catalytic activity">
    <reaction evidence="6">
        <text>dTTP + H2O = dTMP + diphosphate + H(+)</text>
        <dbReference type="Rhea" id="RHEA:28534"/>
        <dbReference type="ChEBI" id="CHEBI:15377"/>
        <dbReference type="ChEBI" id="CHEBI:15378"/>
        <dbReference type="ChEBI" id="CHEBI:33019"/>
        <dbReference type="ChEBI" id="CHEBI:37568"/>
        <dbReference type="ChEBI" id="CHEBI:63528"/>
        <dbReference type="EC" id="3.6.1.9"/>
    </reaction>
</comment>
<evidence type="ECO:0000256" key="6">
    <source>
        <dbReference type="HAMAP-Rule" id="MF_00528"/>
    </source>
</evidence>
<dbReference type="RefSeq" id="WP_092068727.1">
    <property type="nucleotide sequence ID" value="NZ_FNHB01000001.1"/>
</dbReference>
<keyword evidence="8" id="KW-1185">Reference proteome</keyword>
<dbReference type="NCBIfam" id="TIGR00172">
    <property type="entry name" value="maf"/>
    <property type="match status" value="1"/>
</dbReference>
<dbReference type="Gene3D" id="3.90.950.10">
    <property type="match status" value="1"/>
</dbReference>
<dbReference type="PIRSF" id="PIRSF006305">
    <property type="entry name" value="Maf"/>
    <property type="match status" value="1"/>
</dbReference>
<feature type="site" description="Important for substrate specificity" evidence="6">
    <location>
        <position position="11"/>
    </location>
</feature>
<dbReference type="CDD" id="cd00555">
    <property type="entry name" value="Maf"/>
    <property type="match status" value="1"/>
</dbReference>
<dbReference type="EMBL" id="FNHB01000001">
    <property type="protein sequence ID" value="SDL80411.1"/>
    <property type="molecule type" value="Genomic_DNA"/>
</dbReference>
<evidence type="ECO:0000256" key="3">
    <source>
        <dbReference type="ARBA" id="ARBA00022490"/>
    </source>
</evidence>
<dbReference type="GO" id="GO:0005737">
    <property type="term" value="C:cytoplasm"/>
    <property type="evidence" value="ECO:0007669"/>
    <property type="project" value="UniProtKB-SubCell"/>
</dbReference>
<dbReference type="FunFam" id="3.90.950.10:FF:000005">
    <property type="entry name" value="7-methyl-GTP pyrophosphatase"/>
    <property type="match status" value="1"/>
</dbReference>
<feature type="site" description="Important for substrate specificity" evidence="6">
    <location>
        <position position="152"/>
    </location>
</feature>
<sequence>MSIILASASPRRKQLLEQVGCKFSVITSDVNEDNQLSMPPHQLAVYHARAKASAVAGLAGRNDVVIGADTIVVVDGQVFGKPNDDFTARQMLTKLAGRSHFVITGLAVVGNGRVWTDFARTEVTIQELTAAQIDRYIATGEPLDKAGAYAIQGLGALLVERIEGCYTNVVGLPLSNLARLLTKAGIELL</sequence>
<dbReference type="EC" id="3.6.1.9" evidence="6"/>
<evidence type="ECO:0000313" key="8">
    <source>
        <dbReference type="Proteomes" id="UP000214880"/>
    </source>
</evidence>
<comment type="cofactor">
    <cofactor evidence="1 6">
        <name>a divalent metal cation</name>
        <dbReference type="ChEBI" id="CHEBI:60240"/>
    </cofactor>
</comment>
<organism evidence="7 8">
    <name type="scientific">Dendrosporobacter quercicolus</name>
    <dbReference type="NCBI Taxonomy" id="146817"/>
    <lineage>
        <taxon>Bacteria</taxon>
        <taxon>Bacillati</taxon>
        <taxon>Bacillota</taxon>
        <taxon>Negativicutes</taxon>
        <taxon>Selenomonadales</taxon>
        <taxon>Sporomusaceae</taxon>
        <taxon>Dendrosporobacter</taxon>
    </lineage>
</organism>
<dbReference type="PANTHER" id="PTHR43213">
    <property type="entry name" value="BIFUNCTIONAL DTTP/UTP PYROPHOSPHATASE/METHYLTRANSFERASE PROTEIN-RELATED"/>
    <property type="match status" value="1"/>
</dbReference>
<keyword evidence="5 6" id="KW-0546">Nucleotide metabolism</keyword>
<accession>A0A1G9N2C9</accession>
<comment type="similarity">
    <text evidence="6">Belongs to the Maf family. YhdE subfamily.</text>
</comment>
<dbReference type="GO" id="GO:0009117">
    <property type="term" value="P:nucleotide metabolic process"/>
    <property type="evidence" value="ECO:0007669"/>
    <property type="project" value="UniProtKB-KW"/>
</dbReference>
<dbReference type="InterPro" id="IPR029001">
    <property type="entry name" value="ITPase-like_fam"/>
</dbReference>
<evidence type="ECO:0000256" key="2">
    <source>
        <dbReference type="ARBA" id="ARBA00004496"/>
    </source>
</evidence>
<dbReference type="Proteomes" id="UP000214880">
    <property type="component" value="Unassembled WGS sequence"/>
</dbReference>
<keyword evidence="3 6" id="KW-0963">Cytoplasm</keyword>